<feature type="compositionally biased region" description="Polar residues" evidence="1">
    <location>
        <begin position="52"/>
        <end position="61"/>
    </location>
</feature>
<dbReference type="EMBL" id="JAPQKI010000004">
    <property type="protein sequence ID" value="KAJ5104057.1"/>
    <property type="molecule type" value="Genomic_DNA"/>
</dbReference>
<name>A0A9W9KGA3_9EURO</name>
<protein>
    <submittedName>
        <fullName evidence="2">Uncharacterized protein</fullName>
    </submittedName>
</protein>
<reference evidence="2" key="2">
    <citation type="journal article" date="2023" name="IMA Fungus">
        <title>Comparative genomic study of the Penicillium genus elucidates a diverse pangenome and 15 lateral gene transfer events.</title>
        <authorList>
            <person name="Petersen C."/>
            <person name="Sorensen T."/>
            <person name="Nielsen M.R."/>
            <person name="Sondergaard T.E."/>
            <person name="Sorensen J.L."/>
            <person name="Fitzpatrick D.A."/>
            <person name="Frisvad J.C."/>
            <person name="Nielsen K.L."/>
        </authorList>
    </citation>
    <scope>NUCLEOTIDE SEQUENCE</scope>
    <source>
        <strain evidence="2">IBT 30761</strain>
    </source>
</reference>
<dbReference type="Proteomes" id="UP001149074">
    <property type="component" value="Unassembled WGS sequence"/>
</dbReference>
<proteinExistence type="predicted"/>
<dbReference type="RefSeq" id="XP_056477437.1">
    <property type="nucleotide sequence ID" value="XM_056617080.1"/>
</dbReference>
<sequence length="61" mass="6582">MLRGQSERNKNTSARNFDKGHLPSGTHGELDRIERLEQRGPATSGGLCAFGQSGQPSNAEE</sequence>
<feature type="compositionally biased region" description="Basic and acidic residues" evidence="1">
    <location>
        <begin position="1"/>
        <end position="21"/>
    </location>
</feature>
<accession>A0A9W9KGA3</accession>
<evidence type="ECO:0000256" key="1">
    <source>
        <dbReference type="SAM" id="MobiDB-lite"/>
    </source>
</evidence>
<evidence type="ECO:0000313" key="2">
    <source>
        <dbReference type="EMBL" id="KAJ5104057.1"/>
    </source>
</evidence>
<feature type="compositionally biased region" description="Basic and acidic residues" evidence="1">
    <location>
        <begin position="28"/>
        <end position="38"/>
    </location>
</feature>
<comment type="caution">
    <text evidence="2">The sequence shown here is derived from an EMBL/GenBank/DDBJ whole genome shotgun (WGS) entry which is preliminary data.</text>
</comment>
<gene>
    <name evidence="2" type="ORF">N7532_004586</name>
</gene>
<dbReference type="GeneID" id="81356059"/>
<evidence type="ECO:0000313" key="3">
    <source>
        <dbReference type="Proteomes" id="UP001149074"/>
    </source>
</evidence>
<reference evidence="2" key="1">
    <citation type="submission" date="2022-11" db="EMBL/GenBank/DDBJ databases">
        <authorList>
            <person name="Petersen C."/>
        </authorList>
    </citation>
    <scope>NUCLEOTIDE SEQUENCE</scope>
    <source>
        <strain evidence="2">IBT 30761</strain>
    </source>
</reference>
<feature type="region of interest" description="Disordered" evidence="1">
    <location>
        <begin position="1"/>
        <end position="61"/>
    </location>
</feature>
<keyword evidence="3" id="KW-1185">Reference proteome</keyword>
<dbReference type="AlphaFoldDB" id="A0A9W9KGA3"/>
<organism evidence="2 3">
    <name type="scientific">Penicillium argentinense</name>
    <dbReference type="NCBI Taxonomy" id="1131581"/>
    <lineage>
        <taxon>Eukaryota</taxon>
        <taxon>Fungi</taxon>
        <taxon>Dikarya</taxon>
        <taxon>Ascomycota</taxon>
        <taxon>Pezizomycotina</taxon>
        <taxon>Eurotiomycetes</taxon>
        <taxon>Eurotiomycetidae</taxon>
        <taxon>Eurotiales</taxon>
        <taxon>Aspergillaceae</taxon>
        <taxon>Penicillium</taxon>
    </lineage>
</organism>